<reference evidence="3 4" key="1">
    <citation type="submission" date="2016-10" db="EMBL/GenBank/DDBJ databases">
        <authorList>
            <person name="de Groot N.N."/>
        </authorList>
    </citation>
    <scope>NUCLEOTIDE SEQUENCE [LARGE SCALE GENOMIC DNA]</scope>
    <source>
        <strain evidence="3 4">DSM 12272</strain>
    </source>
</reference>
<feature type="domain" description="DUF4213" evidence="2">
    <location>
        <begin position="5"/>
        <end position="83"/>
    </location>
</feature>
<sequence length="254" mass="28505">MWQLYNELIKEVPINITVDEVIYGPRFVMVRSGDRIGVAMNTSGTSIPPIIKESPIGKSLKEVAAAIKSWNLSEASMGAAALNLYYNDNKKIENLINKNRELRFLDNKDTFVAYENKVKDKKVAIIGHFRNISNFTDKVKDLYIIEKNPKEGDYPESACEYILPFMDYVFITGSTIINKTLPRLLELSSNAKVILVGPTTPMTPILFKYGVTELSGAVITDTLKCSEIIKECKYSPLVECGKEIRIEKILGGQL</sequence>
<evidence type="ECO:0000313" key="4">
    <source>
        <dbReference type="Proteomes" id="UP000198597"/>
    </source>
</evidence>
<dbReference type="InterPro" id="IPR007161">
    <property type="entry name" value="DUF364"/>
</dbReference>
<proteinExistence type="predicted"/>
<accession>A0A1H0NYX3</accession>
<dbReference type="Pfam" id="PF13938">
    <property type="entry name" value="DUF4213"/>
    <property type="match status" value="1"/>
</dbReference>
<protein>
    <recommendedName>
        <fullName evidence="5">Heavy-metal chelation</fullName>
    </recommendedName>
</protein>
<gene>
    <name evidence="3" type="ORF">SAMN04488529_1011003</name>
</gene>
<keyword evidence="4" id="KW-1185">Reference proteome</keyword>
<dbReference type="Proteomes" id="UP000198597">
    <property type="component" value="Unassembled WGS sequence"/>
</dbReference>
<dbReference type="AlphaFoldDB" id="A0A1H0NYX3"/>
<dbReference type="STRING" id="94869.SAMN04488529_1011003"/>
<dbReference type="EMBL" id="FNJM01000001">
    <property type="protein sequence ID" value="SDO97635.1"/>
    <property type="molecule type" value="Genomic_DNA"/>
</dbReference>
<dbReference type="OrthoDB" id="9806942at2"/>
<dbReference type="InterPro" id="IPR025251">
    <property type="entry name" value="DUF4213"/>
</dbReference>
<dbReference type="SUPFAM" id="SSF159713">
    <property type="entry name" value="Dhaf3308-like"/>
    <property type="match status" value="1"/>
</dbReference>
<organism evidence="3 4">
    <name type="scientific">Clostridium gasigenes</name>
    <dbReference type="NCBI Taxonomy" id="94869"/>
    <lineage>
        <taxon>Bacteria</taxon>
        <taxon>Bacillati</taxon>
        <taxon>Bacillota</taxon>
        <taxon>Clostridia</taxon>
        <taxon>Eubacteriales</taxon>
        <taxon>Clostridiaceae</taxon>
        <taxon>Clostridium</taxon>
    </lineage>
</organism>
<dbReference type="RefSeq" id="WP_089966408.1">
    <property type="nucleotide sequence ID" value="NZ_FNJM01000001.1"/>
</dbReference>
<feature type="domain" description="Putative heavy-metal chelation" evidence="1">
    <location>
        <begin position="115"/>
        <end position="232"/>
    </location>
</feature>
<evidence type="ECO:0000313" key="3">
    <source>
        <dbReference type="EMBL" id="SDO97635.1"/>
    </source>
</evidence>
<evidence type="ECO:0000259" key="2">
    <source>
        <dbReference type="Pfam" id="PF13938"/>
    </source>
</evidence>
<dbReference type="Gene3D" id="3.40.50.11590">
    <property type="match status" value="1"/>
</dbReference>
<dbReference type="Gene3D" id="3.30.390.100">
    <property type="match status" value="1"/>
</dbReference>
<evidence type="ECO:0000259" key="1">
    <source>
        <dbReference type="Pfam" id="PF04016"/>
    </source>
</evidence>
<evidence type="ECO:0008006" key="5">
    <source>
        <dbReference type="Google" id="ProtNLM"/>
    </source>
</evidence>
<name>A0A1H0NYX3_9CLOT</name>
<dbReference type="Pfam" id="PF04016">
    <property type="entry name" value="DUF364"/>
    <property type="match status" value="1"/>
</dbReference>